<evidence type="ECO:0000256" key="3">
    <source>
        <dbReference type="ARBA" id="ARBA00022722"/>
    </source>
</evidence>
<dbReference type="InterPro" id="IPR006483">
    <property type="entry name" value="CRISPR-assoc_Cas3_HD"/>
</dbReference>
<keyword evidence="8" id="KW-0067">ATP-binding</keyword>
<dbReference type="InterPro" id="IPR006474">
    <property type="entry name" value="Helicase_Cas3_CRISPR-ass_core"/>
</dbReference>
<evidence type="ECO:0000256" key="5">
    <source>
        <dbReference type="ARBA" id="ARBA00022741"/>
    </source>
</evidence>
<dbReference type="PROSITE" id="PS51643">
    <property type="entry name" value="HD_CAS3"/>
    <property type="match status" value="1"/>
</dbReference>
<dbReference type="SMART" id="SM00487">
    <property type="entry name" value="DEXDc"/>
    <property type="match status" value="1"/>
</dbReference>
<evidence type="ECO:0000313" key="14">
    <source>
        <dbReference type="Proteomes" id="UP000800303"/>
    </source>
</evidence>
<evidence type="ECO:0000259" key="10">
    <source>
        <dbReference type="PROSITE" id="PS51192"/>
    </source>
</evidence>
<dbReference type="EMBL" id="JAAFGS010000001">
    <property type="protein sequence ID" value="NGZ74047.1"/>
    <property type="molecule type" value="Genomic_DNA"/>
</dbReference>
<dbReference type="InterPro" id="IPR054712">
    <property type="entry name" value="Cas3-like_dom"/>
</dbReference>
<evidence type="ECO:0000256" key="4">
    <source>
        <dbReference type="ARBA" id="ARBA00022723"/>
    </source>
</evidence>
<dbReference type="Pfam" id="PF00270">
    <property type="entry name" value="DEAD"/>
    <property type="match status" value="1"/>
</dbReference>
<dbReference type="InterPro" id="IPR038257">
    <property type="entry name" value="CRISPR-assoc_Cas3_HD_sf"/>
</dbReference>
<evidence type="ECO:0000256" key="8">
    <source>
        <dbReference type="ARBA" id="ARBA00022840"/>
    </source>
</evidence>
<dbReference type="Pfam" id="PF18019">
    <property type="entry name" value="Cas3_HD"/>
    <property type="match status" value="1"/>
</dbReference>
<dbReference type="InterPro" id="IPR011545">
    <property type="entry name" value="DEAD/DEAH_box_helicase_dom"/>
</dbReference>
<keyword evidence="7" id="KW-0347">Helicase</keyword>
<dbReference type="NCBIfam" id="TIGR01587">
    <property type="entry name" value="cas3_core"/>
    <property type="match status" value="1"/>
</dbReference>
<name>A0ABX0EZ80_9BACL</name>
<dbReference type="Proteomes" id="UP000800303">
    <property type="component" value="Unassembled WGS sequence"/>
</dbReference>
<dbReference type="PROSITE" id="PS51194">
    <property type="entry name" value="HELICASE_CTER"/>
    <property type="match status" value="1"/>
</dbReference>
<dbReference type="PANTHER" id="PTHR47963:SF9">
    <property type="entry name" value="CRISPR-ASSOCIATED ENDONUCLEASE_HELICASE CAS3"/>
    <property type="match status" value="1"/>
</dbReference>
<feature type="domain" description="Helicase C-terminal" evidence="11">
    <location>
        <begin position="457"/>
        <end position="622"/>
    </location>
</feature>
<evidence type="ECO:0000256" key="2">
    <source>
        <dbReference type="ARBA" id="ARBA00009046"/>
    </source>
</evidence>
<comment type="similarity">
    <text evidence="2">In the central section; belongs to the CRISPR-associated helicase Cas3 family.</text>
</comment>
<comment type="caution">
    <text evidence="13">The sequence shown here is derived from an EMBL/GenBank/DDBJ whole genome shotgun (WGS) entry which is preliminary data.</text>
</comment>
<proteinExistence type="inferred from homology"/>
<dbReference type="Gene3D" id="1.10.3210.30">
    <property type="match status" value="1"/>
</dbReference>
<dbReference type="CDD" id="cd17930">
    <property type="entry name" value="DEXHc_cas3"/>
    <property type="match status" value="1"/>
</dbReference>
<accession>A0ABX0EZ80</accession>
<evidence type="ECO:0000256" key="9">
    <source>
        <dbReference type="ARBA" id="ARBA00023118"/>
    </source>
</evidence>
<gene>
    <name evidence="13" type="primary">cas3</name>
    <name evidence="13" type="ORF">GYN08_01880</name>
</gene>
<dbReference type="SUPFAM" id="SSF109604">
    <property type="entry name" value="HD-domain/PDEase-like"/>
    <property type="match status" value="1"/>
</dbReference>
<dbReference type="InterPro" id="IPR001650">
    <property type="entry name" value="Helicase_C-like"/>
</dbReference>
<evidence type="ECO:0000256" key="7">
    <source>
        <dbReference type="ARBA" id="ARBA00022806"/>
    </source>
</evidence>
<sequence length="786" mass="89803">MVDYYAHSTDSDDKSTWQLLKVHLTEVEELAAEMAGIFGAADWTAAAGRLHDLGKYSLPFQKRLDGSTKKVDHATAGALALTKDWSNTPSQRLAARLLSYIIAGHHSGLPDYGSSDADHHATLRKRLSRTEHIEDYSAGYREIAIPKPPNRFPLKPGPAPGFQLSFFTRMLFSCLVDADSLNTESFTDPSRHKLRQRQDRQQELERTRQLFDRFRQRFYEYRRKKFNAPRSDIDHWRTEIFQEVMQRAQDPRGLFSLTLPTGSGKTQVSLGFALEHAIKHDIRRIIYVIPYTSIIEQNAQEFRDILGEEHVLEHHSNFQHEQHDKSTPAFETTERQKLAEENWELPLVVTTNVQFFESLFAARRSSTRKLHNIAGSVIVLDEAQMMNGGFFRPCLHALDELVRNYGCSVVFCTATQPPAAKLLPHAQIVETVADPQSRYEQFERVNVSFGGKMSWDDLAQRIANGGSQALCIVNTRGNARELYATLEERYGEEREEWLYHLSARMCPENRRDILAVIKKRLQEGLPCILVSTQLIEAGVDVDFPAVYRELAGIDSVAQAAGRCNRNGRLIREGLPCLGEVTVFETERGLPDGWMSRTGSIARDLLQKYGESGVSPLSIEAVREYFAQLFFYGQSEDRDQTDEAGILPMLEERAKEMEFPFATVAERFRLIDSQMKTLLVPYVDDEERASAECGGENPDDPYYEGKARRLLDKLRKDPFSTRETMRALQPYTVQVYPNEFNDFQRAGELTEVREDVYALSRPNAWYDRKKGLKPYSQQSAAQELWIS</sequence>
<protein>
    <submittedName>
        <fullName evidence="13">CRISPR-associated helicase Cas3</fullName>
    </submittedName>
</protein>
<evidence type="ECO:0000313" key="13">
    <source>
        <dbReference type="EMBL" id="NGZ74047.1"/>
    </source>
</evidence>
<evidence type="ECO:0000259" key="12">
    <source>
        <dbReference type="PROSITE" id="PS51643"/>
    </source>
</evidence>
<evidence type="ECO:0000256" key="1">
    <source>
        <dbReference type="ARBA" id="ARBA00006847"/>
    </source>
</evidence>
<reference evidence="13 14" key="1">
    <citation type="submission" date="2020-01" db="EMBL/GenBank/DDBJ databases">
        <title>Polyphasic characterisation and genomic insights into a novel alkali tolerant bacterium VR-M41.</title>
        <authorList>
            <person name="Vemuluri V.R."/>
        </authorList>
    </citation>
    <scope>NUCLEOTIDE SEQUENCE [LARGE SCALE GENOMIC DNA]</scope>
    <source>
        <strain evidence="13 14">VR-M41</strain>
    </source>
</reference>
<dbReference type="Gene3D" id="3.40.50.300">
    <property type="entry name" value="P-loop containing nucleotide triphosphate hydrolases"/>
    <property type="match status" value="2"/>
</dbReference>
<keyword evidence="5" id="KW-0547">Nucleotide-binding</keyword>
<feature type="domain" description="HD Cas3-type" evidence="12">
    <location>
        <begin position="13"/>
        <end position="181"/>
    </location>
</feature>
<dbReference type="SMART" id="SM00490">
    <property type="entry name" value="HELICc"/>
    <property type="match status" value="1"/>
</dbReference>
<dbReference type="InterPro" id="IPR014001">
    <property type="entry name" value="Helicase_ATP-bd"/>
</dbReference>
<keyword evidence="4" id="KW-0479">Metal-binding</keyword>
<comment type="similarity">
    <text evidence="1">In the N-terminal section; belongs to the CRISPR-associated nuclease Cas3-HD family.</text>
</comment>
<dbReference type="RefSeq" id="WP_166271955.1">
    <property type="nucleotide sequence ID" value="NZ_JAAFGS010000001.1"/>
</dbReference>
<dbReference type="InterPro" id="IPR027417">
    <property type="entry name" value="P-loop_NTPase"/>
</dbReference>
<evidence type="ECO:0000256" key="6">
    <source>
        <dbReference type="ARBA" id="ARBA00022801"/>
    </source>
</evidence>
<dbReference type="InterPro" id="IPR050547">
    <property type="entry name" value="DEAD_box_RNA_helicases"/>
</dbReference>
<keyword evidence="3" id="KW-0540">Nuclease</keyword>
<keyword evidence="9" id="KW-0051">Antiviral defense</keyword>
<dbReference type="CDD" id="cd09641">
    <property type="entry name" value="Cas3''_I"/>
    <property type="match status" value="1"/>
</dbReference>
<keyword evidence="14" id="KW-1185">Reference proteome</keyword>
<dbReference type="SUPFAM" id="SSF52540">
    <property type="entry name" value="P-loop containing nucleoside triphosphate hydrolases"/>
    <property type="match status" value="1"/>
</dbReference>
<dbReference type="NCBIfam" id="TIGR01596">
    <property type="entry name" value="cas3_HD"/>
    <property type="match status" value="1"/>
</dbReference>
<evidence type="ECO:0000259" key="11">
    <source>
        <dbReference type="PROSITE" id="PS51194"/>
    </source>
</evidence>
<dbReference type="Pfam" id="PF22590">
    <property type="entry name" value="Cas3-like_C_2"/>
    <property type="match status" value="1"/>
</dbReference>
<dbReference type="PROSITE" id="PS51192">
    <property type="entry name" value="HELICASE_ATP_BIND_1"/>
    <property type="match status" value="1"/>
</dbReference>
<keyword evidence="6" id="KW-0378">Hydrolase</keyword>
<organism evidence="13 14">
    <name type="scientific">Saccharibacillus alkalitolerans</name>
    <dbReference type="NCBI Taxonomy" id="2705290"/>
    <lineage>
        <taxon>Bacteria</taxon>
        <taxon>Bacillati</taxon>
        <taxon>Bacillota</taxon>
        <taxon>Bacilli</taxon>
        <taxon>Bacillales</taxon>
        <taxon>Paenibacillaceae</taxon>
        <taxon>Saccharibacillus</taxon>
    </lineage>
</organism>
<feature type="domain" description="Helicase ATP-binding" evidence="10">
    <location>
        <begin position="257"/>
        <end position="434"/>
    </location>
</feature>
<dbReference type="PANTHER" id="PTHR47963">
    <property type="entry name" value="DEAD-BOX ATP-DEPENDENT RNA HELICASE 47, MITOCHONDRIAL"/>
    <property type="match status" value="1"/>
</dbReference>